<dbReference type="Proteomes" id="UP000199071">
    <property type="component" value="Unassembled WGS sequence"/>
</dbReference>
<evidence type="ECO:0000256" key="1">
    <source>
        <dbReference type="SAM" id="MobiDB-lite"/>
    </source>
</evidence>
<gene>
    <name evidence="2" type="ORF">SAMN02982931_04224</name>
</gene>
<keyword evidence="3" id="KW-1185">Reference proteome</keyword>
<protein>
    <submittedName>
        <fullName evidence="2">Uncharacterized protein</fullName>
    </submittedName>
</protein>
<feature type="region of interest" description="Disordered" evidence="1">
    <location>
        <begin position="296"/>
        <end position="320"/>
    </location>
</feature>
<reference evidence="2 3" key="1">
    <citation type="submission" date="2016-10" db="EMBL/GenBank/DDBJ databases">
        <authorList>
            <person name="de Groot N.N."/>
        </authorList>
    </citation>
    <scope>NUCLEOTIDE SEQUENCE [LARGE SCALE GENOMIC DNA]</scope>
    <source>
        <strain evidence="2 3">ATCC 35022</strain>
    </source>
</reference>
<evidence type="ECO:0000313" key="2">
    <source>
        <dbReference type="EMBL" id="SDB53345.1"/>
    </source>
</evidence>
<organism evidence="2 3">
    <name type="scientific">Bauldia litoralis</name>
    <dbReference type="NCBI Taxonomy" id="665467"/>
    <lineage>
        <taxon>Bacteria</taxon>
        <taxon>Pseudomonadati</taxon>
        <taxon>Pseudomonadota</taxon>
        <taxon>Alphaproteobacteria</taxon>
        <taxon>Hyphomicrobiales</taxon>
        <taxon>Kaistiaceae</taxon>
        <taxon>Bauldia</taxon>
    </lineage>
</organism>
<sequence>MTTSSTDDAVVFLTHFFDDEVERRLRKLRTECAGSWQVFALVEQGVDVPEEFRAITHFFDYAALRSMARSVIGDSIVPGGGHLRAIDFRRRFPQFRHYWFIEYDVVYTGDWRRFLKDFAGDESDLIATRLRKFTSDLRWFWGSSFSTGDSSVTRKDWLIAFLPIHRISARGIEALERVVAEGWVGHYEILVPSALAYSGLGLSDIGGNGPFTPKDRIDRHYYDCRKLRAAGTFRVYPPIRWRPIRNALYHPCKTPESQPGQRRNAVRPFRQKPAACVFCRLMILRLAILSRLRPSPGTEAPGASPPPVDSVVASGSGRIR</sequence>
<proteinExistence type="predicted"/>
<dbReference type="STRING" id="665467.SAMN02982931_04224"/>
<dbReference type="AlphaFoldDB" id="A0A1G6E8S6"/>
<dbReference type="Pfam" id="PF11885">
    <property type="entry name" value="DUF3405"/>
    <property type="match status" value="1"/>
</dbReference>
<accession>A0A1G6E8S6</accession>
<name>A0A1G6E8S6_9HYPH</name>
<evidence type="ECO:0000313" key="3">
    <source>
        <dbReference type="Proteomes" id="UP000199071"/>
    </source>
</evidence>
<dbReference type="InterPro" id="IPR021822">
    <property type="entry name" value="DUF3405"/>
</dbReference>
<dbReference type="EMBL" id="FMXQ01000010">
    <property type="protein sequence ID" value="SDB53345.1"/>
    <property type="molecule type" value="Genomic_DNA"/>
</dbReference>